<dbReference type="SUPFAM" id="SSF53850">
    <property type="entry name" value="Periplasmic binding protein-like II"/>
    <property type="match status" value="1"/>
</dbReference>
<name>A0A2A2F1B5_9GAMM</name>
<gene>
    <name evidence="6" type="ORF">CK498_06880</name>
</gene>
<keyword evidence="4" id="KW-0804">Transcription</keyword>
<evidence type="ECO:0000256" key="3">
    <source>
        <dbReference type="ARBA" id="ARBA00023125"/>
    </source>
</evidence>
<comment type="similarity">
    <text evidence="1">Belongs to the LysR transcriptional regulatory family.</text>
</comment>
<dbReference type="InterPro" id="IPR036388">
    <property type="entry name" value="WH-like_DNA-bd_sf"/>
</dbReference>
<dbReference type="PRINTS" id="PR00039">
    <property type="entry name" value="HTHLYSR"/>
</dbReference>
<evidence type="ECO:0000256" key="2">
    <source>
        <dbReference type="ARBA" id="ARBA00023015"/>
    </source>
</evidence>
<dbReference type="InterPro" id="IPR005119">
    <property type="entry name" value="LysR_subst-bd"/>
</dbReference>
<evidence type="ECO:0000259" key="5">
    <source>
        <dbReference type="PROSITE" id="PS50931"/>
    </source>
</evidence>
<dbReference type="InterPro" id="IPR036390">
    <property type="entry name" value="WH_DNA-bd_sf"/>
</dbReference>
<dbReference type="SUPFAM" id="SSF46785">
    <property type="entry name" value="Winged helix' DNA-binding domain"/>
    <property type="match status" value="1"/>
</dbReference>
<dbReference type="Pfam" id="PF00126">
    <property type="entry name" value="HTH_1"/>
    <property type="match status" value="1"/>
</dbReference>
<evidence type="ECO:0000313" key="7">
    <source>
        <dbReference type="Proteomes" id="UP000217771"/>
    </source>
</evidence>
<accession>A0A2A2F1B5</accession>
<dbReference type="PANTHER" id="PTHR30579:SF7">
    <property type="entry name" value="HTH-TYPE TRANSCRIPTIONAL REGULATOR LRHA-RELATED"/>
    <property type="match status" value="1"/>
</dbReference>
<comment type="caution">
    <text evidence="6">The sequence shown here is derived from an EMBL/GenBank/DDBJ whole genome shotgun (WGS) entry which is preliminary data.</text>
</comment>
<organism evidence="6 7">
    <name type="scientific">Halomonas salipaludis</name>
    <dbReference type="NCBI Taxonomy" id="2032625"/>
    <lineage>
        <taxon>Bacteria</taxon>
        <taxon>Pseudomonadati</taxon>
        <taxon>Pseudomonadota</taxon>
        <taxon>Gammaproteobacteria</taxon>
        <taxon>Oceanospirillales</taxon>
        <taxon>Halomonadaceae</taxon>
        <taxon>Halomonas</taxon>
    </lineage>
</organism>
<dbReference type="Gene3D" id="1.10.10.10">
    <property type="entry name" value="Winged helix-like DNA-binding domain superfamily/Winged helix DNA-binding domain"/>
    <property type="match status" value="1"/>
</dbReference>
<evidence type="ECO:0000256" key="4">
    <source>
        <dbReference type="ARBA" id="ARBA00023163"/>
    </source>
</evidence>
<sequence length="314" mass="35099">MLNAPQPFEKRVIPMDSIGDSDRSRHPALDSDLLLAFVTVADSGGFTAAARYLHRTQSTISLRVSTLEDRLGTRLLNRTSRHLALTPDGQTFLVYARRLLQLQREALGALNVSNEPITLRFGLPEDYAGTWLPALLERFSTIHPEVRVHIHCRMSTELLERLDDGSLDLVLAVRHAADSGGEVVGEEAVEWAAHRDFCLDRERPLPLALFPEQCVYRRRALQALTERGLAWQVDSTSQSPSGLRVIVDQGRALTLCERRMVPGQWRVLGEAEGLPPLPAAELEIHRSPSLTHPAFEAFVQRLREVMTEALPTTL</sequence>
<dbReference type="PANTHER" id="PTHR30579">
    <property type="entry name" value="TRANSCRIPTIONAL REGULATOR"/>
    <property type="match status" value="1"/>
</dbReference>
<proteinExistence type="inferred from homology"/>
<keyword evidence="2" id="KW-0805">Transcription regulation</keyword>
<dbReference type="GO" id="GO:0003677">
    <property type="term" value="F:DNA binding"/>
    <property type="evidence" value="ECO:0007669"/>
    <property type="project" value="UniProtKB-KW"/>
</dbReference>
<dbReference type="AlphaFoldDB" id="A0A2A2F1B5"/>
<keyword evidence="7" id="KW-1185">Reference proteome</keyword>
<dbReference type="EMBL" id="NSKB01000002">
    <property type="protein sequence ID" value="PAU78419.1"/>
    <property type="molecule type" value="Genomic_DNA"/>
</dbReference>
<dbReference type="Gene3D" id="3.40.190.10">
    <property type="entry name" value="Periplasmic binding protein-like II"/>
    <property type="match status" value="2"/>
</dbReference>
<dbReference type="InterPro" id="IPR050176">
    <property type="entry name" value="LTTR"/>
</dbReference>
<dbReference type="PROSITE" id="PS50931">
    <property type="entry name" value="HTH_LYSR"/>
    <property type="match status" value="1"/>
</dbReference>
<dbReference type="FunFam" id="1.10.10.10:FF:000001">
    <property type="entry name" value="LysR family transcriptional regulator"/>
    <property type="match status" value="1"/>
</dbReference>
<dbReference type="Proteomes" id="UP000217771">
    <property type="component" value="Unassembled WGS sequence"/>
</dbReference>
<dbReference type="InterPro" id="IPR000847">
    <property type="entry name" value="LysR_HTH_N"/>
</dbReference>
<protein>
    <submittedName>
        <fullName evidence="6">LysR family transcriptional regulator</fullName>
    </submittedName>
</protein>
<keyword evidence="3" id="KW-0238">DNA-binding</keyword>
<evidence type="ECO:0000256" key="1">
    <source>
        <dbReference type="ARBA" id="ARBA00009437"/>
    </source>
</evidence>
<evidence type="ECO:0000313" key="6">
    <source>
        <dbReference type="EMBL" id="PAU78419.1"/>
    </source>
</evidence>
<feature type="domain" description="HTH lysR-type" evidence="5">
    <location>
        <begin position="29"/>
        <end position="86"/>
    </location>
</feature>
<dbReference type="Pfam" id="PF03466">
    <property type="entry name" value="LysR_substrate"/>
    <property type="match status" value="1"/>
</dbReference>
<dbReference type="OrthoDB" id="5723059at2"/>
<dbReference type="GO" id="GO:0003700">
    <property type="term" value="F:DNA-binding transcription factor activity"/>
    <property type="evidence" value="ECO:0007669"/>
    <property type="project" value="InterPro"/>
</dbReference>
<reference evidence="6 7" key="1">
    <citation type="submission" date="2017-08" db="EMBL/GenBank/DDBJ databases">
        <title>Halomonas alkalisoli sp. nov., isolated from saline alkaline soil.</title>
        <authorList>
            <person name="Wang D."/>
            <person name="Zhang G."/>
        </authorList>
    </citation>
    <scope>NUCLEOTIDE SEQUENCE [LARGE SCALE GENOMIC DNA]</scope>
    <source>
        <strain evidence="6 7">WRN001</strain>
    </source>
</reference>